<dbReference type="GO" id="GO:0016787">
    <property type="term" value="F:hydrolase activity"/>
    <property type="evidence" value="ECO:0007669"/>
    <property type="project" value="UniProtKB-KW"/>
</dbReference>
<name>A0ABS5CA38_9BACL</name>
<feature type="domain" description="Beta-lactamase-related" evidence="1">
    <location>
        <begin position="2"/>
        <end position="265"/>
    </location>
</feature>
<accession>A0ABS5CA38</accession>
<evidence type="ECO:0000313" key="3">
    <source>
        <dbReference type="Proteomes" id="UP000673394"/>
    </source>
</evidence>
<dbReference type="Gene3D" id="3.40.710.10">
    <property type="entry name" value="DD-peptidase/beta-lactamase superfamily"/>
    <property type="match status" value="1"/>
</dbReference>
<dbReference type="PANTHER" id="PTHR43283:SF7">
    <property type="entry name" value="BETA-LACTAMASE-RELATED DOMAIN-CONTAINING PROTEIN"/>
    <property type="match status" value="1"/>
</dbReference>
<evidence type="ECO:0000259" key="1">
    <source>
        <dbReference type="Pfam" id="PF00144"/>
    </source>
</evidence>
<proteinExistence type="predicted"/>
<protein>
    <submittedName>
        <fullName evidence="2">Serine hydrolase</fullName>
    </submittedName>
</protein>
<dbReference type="PANTHER" id="PTHR43283">
    <property type="entry name" value="BETA-LACTAMASE-RELATED"/>
    <property type="match status" value="1"/>
</dbReference>
<dbReference type="Proteomes" id="UP000673394">
    <property type="component" value="Unassembled WGS sequence"/>
</dbReference>
<dbReference type="InterPro" id="IPR001466">
    <property type="entry name" value="Beta-lactam-related"/>
</dbReference>
<comment type="caution">
    <text evidence="2">The sequence shown here is derived from an EMBL/GenBank/DDBJ whole genome shotgun (WGS) entry which is preliminary data.</text>
</comment>
<evidence type="ECO:0000313" key="2">
    <source>
        <dbReference type="EMBL" id="MBP3962808.1"/>
    </source>
</evidence>
<dbReference type="Pfam" id="PF00144">
    <property type="entry name" value="Beta-lactamase"/>
    <property type="match status" value="1"/>
</dbReference>
<gene>
    <name evidence="2" type="ORF">I8J30_08845</name>
</gene>
<organism evidence="2 3">
    <name type="scientific">Paenibacillus lignilyticus</name>
    <dbReference type="NCBI Taxonomy" id="1172615"/>
    <lineage>
        <taxon>Bacteria</taxon>
        <taxon>Bacillati</taxon>
        <taxon>Bacillota</taxon>
        <taxon>Bacilli</taxon>
        <taxon>Bacillales</taxon>
        <taxon>Paenibacillaceae</taxon>
        <taxon>Paenibacillus</taxon>
    </lineage>
</organism>
<dbReference type="SUPFAM" id="SSF56601">
    <property type="entry name" value="beta-lactamase/transpeptidase-like"/>
    <property type="match status" value="1"/>
</dbReference>
<reference evidence="2 3" key="1">
    <citation type="submission" date="2021-04" db="EMBL/GenBank/DDBJ databases">
        <title>Paenibacillus sp. DLE-14 whole genome sequence.</title>
        <authorList>
            <person name="Ham Y.J."/>
        </authorList>
    </citation>
    <scope>NUCLEOTIDE SEQUENCE [LARGE SCALE GENOMIC DNA]</scope>
    <source>
        <strain evidence="2 3">DLE-14</strain>
    </source>
</reference>
<dbReference type="EMBL" id="JAGKSP010000002">
    <property type="protein sequence ID" value="MBP3962808.1"/>
    <property type="molecule type" value="Genomic_DNA"/>
</dbReference>
<sequence length="440" mass="50447">MLLRHGHVIAEGWWAPYRSDIPHALYSMSKSFVSTAIGFAEAEGLLSLDDRIVDLFPEELPETVSENLYVLNIRHLLMMATGHASGVDFWACADGNWVRYFLETPIEHVPGTYFAYNTCATYMLCAIINRVTGQSIDDFLEQRLFVPLDLSKVTWDVCPRGIAYGGMNFTLTNEDIAKFGQLYLQRGEWNGKQLLPASWIDEATAYHVSNGDDGDNDWTHGYGYQFWRCRHNSYRADGAFGQFSLVMPEQDVVLAVFSGTEYKHELVSSVWETLLPGISEGILDPDETAYQELGDRLKDLRIDVRLEETHSKVERLIQDRFYALESNREHIERISLLFDNGEAALAIRKNALDQSIRLGRGFWVMNDLSGSEQDKAMKVAGSFRWREDATLEINLACVEISFRYRLVCRFEEERVELDFSANLYWDWLPQEGVLIQGHCR</sequence>
<dbReference type="InterPro" id="IPR012338">
    <property type="entry name" value="Beta-lactam/transpept-like"/>
</dbReference>
<keyword evidence="2" id="KW-0378">Hydrolase</keyword>
<keyword evidence="3" id="KW-1185">Reference proteome</keyword>
<dbReference type="InterPro" id="IPR050789">
    <property type="entry name" value="Diverse_Enzym_Activities"/>
</dbReference>